<dbReference type="RefSeq" id="WP_146451551.1">
    <property type="nucleotide sequence ID" value="NZ_SJPS01000004.1"/>
</dbReference>
<dbReference type="AlphaFoldDB" id="A0A5C6CR32"/>
<keyword evidence="5" id="KW-0378">Hydrolase</keyword>
<proteinExistence type="inferred from homology"/>
<dbReference type="SFLD" id="SFLDG01129">
    <property type="entry name" value="C1.5:_HAD__Beta-PGM__Phosphata"/>
    <property type="match status" value="1"/>
</dbReference>
<sequence>MVTVLFDIDGTLIQTGGAGQRAFAETFSSLFGIEKISSEVRFAGRSDRAIVEDLMEAHGVAVNSDNWNRFIEAMVPRLVEMLPLCQGTILPGVVELLDELEKSEHVATGLLTGNIAAGARAKLSHYQLWQRFAFGGYGDHCTNRNDIAAAALAAAQSHVAQHRTGNSQERSSDTELVFVIGDTPADVECARSIGACAIAVLTGGASREQLLATKPDLLLNDLTEVDDFLLQINAAVA</sequence>
<comment type="caution">
    <text evidence="5">The sequence shown here is derived from an EMBL/GenBank/DDBJ whole genome shotgun (WGS) entry which is preliminary data.</text>
</comment>
<dbReference type="Gene3D" id="1.10.150.240">
    <property type="entry name" value="Putative phosphatase, domain 2"/>
    <property type="match status" value="1"/>
</dbReference>
<dbReference type="Pfam" id="PF13419">
    <property type="entry name" value="HAD_2"/>
    <property type="match status" value="1"/>
</dbReference>
<dbReference type="InterPro" id="IPR023214">
    <property type="entry name" value="HAD_sf"/>
</dbReference>
<dbReference type="SUPFAM" id="SSF56784">
    <property type="entry name" value="HAD-like"/>
    <property type="match status" value="1"/>
</dbReference>
<organism evidence="5 6">
    <name type="scientific">Bythopirellula polymerisocia</name>
    <dbReference type="NCBI Taxonomy" id="2528003"/>
    <lineage>
        <taxon>Bacteria</taxon>
        <taxon>Pseudomonadati</taxon>
        <taxon>Planctomycetota</taxon>
        <taxon>Planctomycetia</taxon>
        <taxon>Pirellulales</taxon>
        <taxon>Lacipirellulaceae</taxon>
        <taxon>Bythopirellula</taxon>
    </lineage>
</organism>
<reference evidence="5 6" key="1">
    <citation type="submission" date="2019-02" db="EMBL/GenBank/DDBJ databases">
        <title>Deep-cultivation of Planctomycetes and their phenomic and genomic characterization uncovers novel biology.</title>
        <authorList>
            <person name="Wiegand S."/>
            <person name="Jogler M."/>
            <person name="Boedeker C."/>
            <person name="Pinto D."/>
            <person name="Vollmers J."/>
            <person name="Rivas-Marin E."/>
            <person name="Kohn T."/>
            <person name="Peeters S.H."/>
            <person name="Heuer A."/>
            <person name="Rast P."/>
            <person name="Oberbeckmann S."/>
            <person name="Bunk B."/>
            <person name="Jeske O."/>
            <person name="Meyerdierks A."/>
            <person name="Storesund J.E."/>
            <person name="Kallscheuer N."/>
            <person name="Luecker S."/>
            <person name="Lage O.M."/>
            <person name="Pohl T."/>
            <person name="Merkel B.J."/>
            <person name="Hornburger P."/>
            <person name="Mueller R.-W."/>
            <person name="Bruemmer F."/>
            <person name="Labrenz M."/>
            <person name="Spormann A.M."/>
            <person name="Op Den Camp H."/>
            <person name="Overmann J."/>
            <person name="Amann R."/>
            <person name="Jetten M.S.M."/>
            <person name="Mascher T."/>
            <person name="Medema M.H."/>
            <person name="Devos D.P."/>
            <person name="Kaster A.-K."/>
            <person name="Ovreas L."/>
            <person name="Rohde M."/>
            <person name="Galperin M.Y."/>
            <person name="Jogler C."/>
        </authorList>
    </citation>
    <scope>NUCLEOTIDE SEQUENCE [LARGE SCALE GENOMIC DNA]</scope>
    <source>
        <strain evidence="5 6">Pla144</strain>
    </source>
</reference>
<dbReference type="InterPro" id="IPR023198">
    <property type="entry name" value="PGP-like_dom2"/>
</dbReference>
<evidence type="ECO:0000313" key="5">
    <source>
        <dbReference type="EMBL" id="TWU25997.1"/>
    </source>
</evidence>
<dbReference type="InterPro" id="IPR050155">
    <property type="entry name" value="HAD-like_hydrolase_sf"/>
</dbReference>
<evidence type="ECO:0000313" key="6">
    <source>
        <dbReference type="Proteomes" id="UP000318437"/>
    </source>
</evidence>
<dbReference type="PANTHER" id="PTHR43434:SF1">
    <property type="entry name" value="PHOSPHOGLYCOLATE PHOSPHATASE"/>
    <property type="match status" value="1"/>
</dbReference>
<dbReference type="Gene3D" id="3.40.50.1000">
    <property type="entry name" value="HAD superfamily/HAD-like"/>
    <property type="match status" value="1"/>
</dbReference>
<dbReference type="GO" id="GO:0008967">
    <property type="term" value="F:phosphoglycolate phosphatase activity"/>
    <property type="evidence" value="ECO:0007669"/>
    <property type="project" value="UniProtKB-EC"/>
</dbReference>
<comment type="similarity">
    <text evidence="3">Belongs to the HAD-like hydrolase superfamily. CbbY/CbbZ/Gph/YieH family.</text>
</comment>
<dbReference type="GO" id="GO:0006281">
    <property type="term" value="P:DNA repair"/>
    <property type="evidence" value="ECO:0007669"/>
    <property type="project" value="TreeGrafter"/>
</dbReference>
<dbReference type="EMBL" id="SJPS01000004">
    <property type="protein sequence ID" value="TWU25997.1"/>
    <property type="molecule type" value="Genomic_DNA"/>
</dbReference>
<comment type="catalytic activity">
    <reaction evidence="1">
        <text>2-phosphoglycolate + H2O = glycolate + phosphate</text>
        <dbReference type="Rhea" id="RHEA:14369"/>
        <dbReference type="ChEBI" id="CHEBI:15377"/>
        <dbReference type="ChEBI" id="CHEBI:29805"/>
        <dbReference type="ChEBI" id="CHEBI:43474"/>
        <dbReference type="ChEBI" id="CHEBI:58033"/>
        <dbReference type="EC" id="3.1.3.18"/>
    </reaction>
</comment>
<dbReference type="Proteomes" id="UP000318437">
    <property type="component" value="Unassembled WGS sequence"/>
</dbReference>
<keyword evidence="6" id="KW-1185">Reference proteome</keyword>
<dbReference type="InterPro" id="IPR036412">
    <property type="entry name" value="HAD-like_sf"/>
</dbReference>
<evidence type="ECO:0000256" key="4">
    <source>
        <dbReference type="ARBA" id="ARBA00013078"/>
    </source>
</evidence>
<evidence type="ECO:0000256" key="2">
    <source>
        <dbReference type="ARBA" id="ARBA00004818"/>
    </source>
</evidence>
<dbReference type="OrthoDB" id="9781769at2"/>
<dbReference type="EC" id="3.1.3.18" evidence="4"/>
<accession>A0A5C6CR32</accession>
<comment type="pathway">
    <text evidence="2">Organic acid metabolism; glycolate biosynthesis; glycolate from 2-phosphoglycolate: step 1/1.</text>
</comment>
<evidence type="ECO:0000256" key="3">
    <source>
        <dbReference type="ARBA" id="ARBA00006171"/>
    </source>
</evidence>
<name>A0A5C6CR32_9BACT</name>
<evidence type="ECO:0000256" key="1">
    <source>
        <dbReference type="ARBA" id="ARBA00000830"/>
    </source>
</evidence>
<dbReference type="SFLD" id="SFLDS00003">
    <property type="entry name" value="Haloacid_Dehalogenase"/>
    <property type="match status" value="1"/>
</dbReference>
<dbReference type="InterPro" id="IPR041492">
    <property type="entry name" value="HAD_2"/>
</dbReference>
<gene>
    <name evidence="5" type="primary">gph</name>
    <name evidence="5" type="ORF">Pla144_32120</name>
</gene>
<protein>
    <recommendedName>
        <fullName evidence="4">phosphoglycolate phosphatase</fullName>
        <ecNumber evidence="4">3.1.3.18</ecNumber>
    </recommendedName>
</protein>
<dbReference type="PANTHER" id="PTHR43434">
    <property type="entry name" value="PHOSPHOGLYCOLATE PHOSPHATASE"/>
    <property type="match status" value="1"/>
</dbReference>